<dbReference type="PANTHER" id="PTHR48475">
    <property type="entry name" value="RIBONUCLEASE H"/>
    <property type="match status" value="1"/>
</dbReference>
<dbReference type="InterPro" id="IPR002156">
    <property type="entry name" value="RNaseH_domain"/>
</dbReference>
<keyword evidence="3" id="KW-1185">Reference proteome</keyword>
<dbReference type="InterPro" id="IPR036397">
    <property type="entry name" value="RNaseH_sf"/>
</dbReference>
<gene>
    <name evidence="2" type="ORF">H9646_17645</name>
</gene>
<feature type="domain" description="RNase H type-1" evidence="1">
    <location>
        <begin position="1"/>
        <end position="129"/>
    </location>
</feature>
<proteinExistence type="predicted"/>
<dbReference type="InterPro" id="IPR012337">
    <property type="entry name" value="RNaseH-like_sf"/>
</dbReference>
<evidence type="ECO:0000313" key="3">
    <source>
        <dbReference type="Proteomes" id="UP000634919"/>
    </source>
</evidence>
<name>A0ABR8SFN9_9BURK</name>
<comment type="caution">
    <text evidence="2">The sequence shown here is derived from an EMBL/GenBank/DDBJ whole genome shotgun (WGS) entry which is preliminary data.</text>
</comment>
<dbReference type="Pfam" id="PF13456">
    <property type="entry name" value="RVT_3"/>
    <property type="match status" value="1"/>
</dbReference>
<dbReference type="SUPFAM" id="SSF53098">
    <property type="entry name" value="Ribonuclease H-like"/>
    <property type="match status" value="1"/>
</dbReference>
<evidence type="ECO:0000313" key="2">
    <source>
        <dbReference type="EMBL" id="MBD7962296.1"/>
    </source>
</evidence>
<dbReference type="EMBL" id="JACSQK010000011">
    <property type="protein sequence ID" value="MBD7962296.1"/>
    <property type="molecule type" value="Genomic_DNA"/>
</dbReference>
<protein>
    <submittedName>
        <fullName evidence="2">Ribonuclease HI family protein</fullName>
    </submittedName>
</protein>
<organism evidence="2 3">
    <name type="scientific">Comamonas avium</name>
    <dbReference type="NCBI Taxonomy" id="2762231"/>
    <lineage>
        <taxon>Bacteria</taxon>
        <taxon>Pseudomonadati</taxon>
        <taxon>Pseudomonadota</taxon>
        <taxon>Betaproteobacteria</taxon>
        <taxon>Burkholderiales</taxon>
        <taxon>Comamonadaceae</taxon>
        <taxon>Comamonas</taxon>
    </lineage>
</organism>
<dbReference type="PROSITE" id="PS50879">
    <property type="entry name" value="RNASE_H_1"/>
    <property type="match status" value="1"/>
</dbReference>
<dbReference type="PANTHER" id="PTHR48475:SF1">
    <property type="entry name" value="RNASE H TYPE-1 DOMAIN-CONTAINING PROTEIN"/>
    <property type="match status" value="1"/>
</dbReference>
<evidence type="ECO:0000259" key="1">
    <source>
        <dbReference type="PROSITE" id="PS50879"/>
    </source>
</evidence>
<dbReference type="Gene3D" id="3.30.420.10">
    <property type="entry name" value="Ribonuclease H-like superfamily/Ribonuclease H"/>
    <property type="match status" value="1"/>
</dbReference>
<accession>A0ABR8SFN9</accession>
<dbReference type="CDD" id="cd09279">
    <property type="entry name" value="RNase_HI_like"/>
    <property type="match status" value="1"/>
</dbReference>
<reference evidence="2 3" key="1">
    <citation type="submission" date="2020-08" db="EMBL/GenBank/DDBJ databases">
        <title>A Genomic Blueprint of the Chicken Gut Microbiome.</title>
        <authorList>
            <person name="Gilroy R."/>
            <person name="Ravi A."/>
            <person name="Getino M."/>
            <person name="Pursley I."/>
            <person name="Horton D.L."/>
            <person name="Alikhan N.-F."/>
            <person name="Baker D."/>
            <person name="Gharbi K."/>
            <person name="Hall N."/>
            <person name="Watson M."/>
            <person name="Adriaenssens E.M."/>
            <person name="Foster-Nyarko E."/>
            <person name="Jarju S."/>
            <person name="Secka A."/>
            <person name="Antonio M."/>
            <person name="Oren A."/>
            <person name="Chaudhuri R."/>
            <person name="La Ragione R.M."/>
            <person name="Hildebrand F."/>
            <person name="Pallen M.J."/>
        </authorList>
    </citation>
    <scope>NUCLEOTIDE SEQUENCE [LARGE SCALE GENOMIC DNA]</scope>
    <source>
        <strain evidence="2 3">Sa2CVA6</strain>
    </source>
</reference>
<dbReference type="Proteomes" id="UP000634919">
    <property type="component" value="Unassembled WGS sequence"/>
</dbReference>
<sequence length="129" mass="14209">MPNPGRMAIGVVLTGPDGSQHTIGQVLHGRGCNNEAELRALQAGLLRAQELGASSLRIYTDSQWVIEQLAPRTVPGVHVRPTLRLAPWLEVVQPLVHSFEQVQWRWIPRHLNTEADALARQASLSAQEA</sequence>